<accession>A0ACC8XCF3</accession>
<sequence length="462" mass="50113">MENGSKETRQKIGPPQVLVIGFLTTILVGTLLLMLPISSQSGKGTFIVDALFTATSAVCVTGLVVVNTAAHWSVFGKLVIITCIQIGGLGFMTVVSMLFVLRNKRITLKNRLIMQEALSFRSTAGIVRFTRLIVKLTFIIEAIGAFLLSFVFVPEHGFIKGVAFSVFHSISAFCNAGFDIVGENSLMPYVGNGLVNFTIIMLIIIGGLGYTVWLDSFEIIKVKFNSAEHFTWRQAFYKLSLHTKLVWILTIGLILSGFLFFLIVEYQNPLTLGELSLKDKIYASLFQSVSPRTAGFNTLPLADLTEASQLVTILLMFIGGSPAGTAGGIKTVTFGVVCICAISVIQGRSNVVAFRKKIAIDVILRALTVTVIALVIVTSMLLILTLTQDADFMEIFFETVSAFGTAGLTLGITGNLNIIGKIIIILLMFIGRVGLFTIGVALVTRQGKNSQIQYPEEKVLIG</sequence>
<keyword evidence="2" id="KW-1185">Reference proteome</keyword>
<gene>
    <name evidence="1" type="ORF">AN396_06170</name>
</gene>
<dbReference type="EMBL" id="LJDB01000052">
    <property type="protein sequence ID" value="ONI40391.1"/>
    <property type="molecule type" value="Genomic_DNA"/>
</dbReference>
<evidence type="ECO:0000313" key="2">
    <source>
        <dbReference type="Proteomes" id="UP000188605"/>
    </source>
</evidence>
<reference evidence="1" key="1">
    <citation type="submission" date="2016-08" db="EMBL/GenBank/DDBJ databases">
        <authorList>
            <person name="Ngugi D.K."/>
            <person name="Miyake S."/>
            <person name="Stingl U."/>
        </authorList>
    </citation>
    <scope>NUCLEOTIDE SEQUENCE</scope>
    <source>
        <strain evidence="1">SCG-B11WGA-EpuloA1</strain>
    </source>
</reference>
<organism evidence="1 2">
    <name type="scientific">Candidatus Epulonipiscium fishelsonii</name>
    <dbReference type="NCBI Taxonomy" id="77094"/>
    <lineage>
        <taxon>Bacteria</taxon>
        <taxon>Bacillati</taxon>
        <taxon>Bacillota</taxon>
        <taxon>Clostridia</taxon>
        <taxon>Lachnospirales</taxon>
        <taxon>Lachnospiraceae</taxon>
        <taxon>Candidatus Epulonipiscium</taxon>
    </lineage>
</organism>
<dbReference type="Proteomes" id="UP000188605">
    <property type="component" value="Unassembled WGS sequence"/>
</dbReference>
<evidence type="ECO:0000313" key="1">
    <source>
        <dbReference type="EMBL" id="ONI40391.1"/>
    </source>
</evidence>
<comment type="caution">
    <text evidence="1">The sequence shown here is derived from an EMBL/GenBank/DDBJ whole genome shotgun (WGS) entry which is preliminary data.</text>
</comment>
<proteinExistence type="predicted"/>
<protein>
    <submittedName>
        <fullName evidence="1">Trk family potassium uptake protein</fullName>
    </submittedName>
</protein>
<name>A0ACC8XCF3_9FIRM</name>